<feature type="transmembrane region" description="Helical" evidence="5">
    <location>
        <begin position="152"/>
        <end position="174"/>
    </location>
</feature>
<comment type="caution">
    <text evidence="7">The sequence shown here is derived from an EMBL/GenBank/DDBJ whole genome shotgun (WGS) entry which is preliminary data.</text>
</comment>
<evidence type="ECO:0000256" key="1">
    <source>
        <dbReference type="ARBA" id="ARBA00004370"/>
    </source>
</evidence>
<protein>
    <recommendedName>
        <fullName evidence="6">G-protein coupled receptors family 1 profile domain-containing protein</fullName>
    </recommendedName>
</protein>
<feature type="transmembrane region" description="Helical" evidence="5">
    <location>
        <begin position="111"/>
        <end position="132"/>
    </location>
</feature>
<dbReference type="InterPro" id="IPR017452">
    <property type="entry name" value="GPCR_Rhodpsn_7TM"/>
</dbReference>
<accession>A0ABD0K2Y4</accession>
<dbReference type="EMBL" id="JACVVK020000257">
    <property type="protein sequence ID" value="KAK7481762.1"/>
    <property type="molecule type" value="Genomic_DNA"/>
</dbReference>
<dbReference type="GO" id="GO:0016020">
    <property type="term" value="C:membrane"/>
    <property type="evidence" value="ECO:0007669"/>
    <property type="project" value="UniProtKB-SubCell"/>
</dbReference>
<dbReference type="PANTHER" id="PTHR46641">
    <property type="entry name" value="FMRFAMIDE RECEPTOR-RELATED"/>
    <property type="match status" value="1"/>
</dbReference>
<evidence type="ECO:0000313" key="7">
    <source>
        <dbReference type="EMBL" id="KAK7481762.1"/>
    </source>
</evidence>
<dbReference type="Proteomes" id="UP001519460">
    <property type="component" value="Unassembled WGS sequence"/>
</dbReference>
<feature type="transmembrane region" description="Helical" evidence="5">
    <location>
        <begin position="71"/>
        <end position="91"/>
    </location>
</feature>
<sequence>MEVLSNFSTADAFSNESSLQPLISAATAHAIETTVQVGVLPVVVVTGATLNVINMAVFVRQGLTDRINLCLFSLSMSDTGYILFLLASRMYSVFQLLDPGLAEYWKVKSLSVVGVYAGFLNTSNILTMIISLERCLCVLSPLRARRLLSRRYMAAIILLVYTVCFSGCGLVIFVHDTVRYRDPLTNTSHYRPVPSKYYLRNQIFWSAQQWTDPDCSLDPENWGWRLQNDHLEPCMSDCHLLQRLLCRQNDTSASQAVIPGVAAAESTDLHAQLLVVAVMS</sequence>
<evidence type="ECO:0000259" key="6">
    <source>
        <dbReference type="PROSITE" id="PS50262"/>
    </source>
</evidence>
<gene>
    <name evidence="7" type="ORF">BaRGS_00027010</name>
</gene>
<evidence type="ECO:0000256" key="3">
    <source>
        <dbReference type="ARBA" id="ARBA00022989"/>
    </source>
</evidence>
<comment type="subcellular location">
    <subcellularLocation>
        <location evidence="1">Membrane</location>
    </subcellularLocation>
</comment>
<proteinExistence type="predicted"/>
<feature type="transmembrane region" description="Helical" evidence="5">
    <location>
        <begin position="39"/>
        <end position="59"/>
    </location>
</feature>
<evidence type="ECO:0000256" key="4">
    <source>
        <dbReference type="ARBA" id="ARBA00023136"/>
    </source>
</evidence>
<keyword evidence="8" id="KW-1185">Reference proteome</keyword>
<dbReference type="InterPro" id="IPR052954">
    <property type="entry name" value="GPCR-Ligand_Int"/>
</dbReference>
<dbReference type="PROSITE" id="PS50262">
    <property type="entry name" value="G_PROTEIN_RECEP_F1_2"/>
    <property type="match status" value="1"/>
</dbReference>
<dbReference type="PANTHER" id="PTHR46641:SF2">
    <property type="entry name" value="FMRFAMIDE RECEPTOR"/>
    <property type="match status" value="1"/>
</dbReference>
<name>A0ABD0K2Y4_9CAEN</name>
<reference evidence="7 8" key="1">
    <citation type="journal article" date="2023" name="Sci. Data">
        <title>Genome assembly of the Korean intertidal mud-creeper Batillaria attramentaria.</title>
        <authorList>
            <person name="Patra A.K."/>
            <person name="Ho P.T."/>
            <person name="Jun S."/>
            <person name="Lee S.J."/>
            <person name="Kim Y."/>
            <person name="Won Y.J."/>
        </authorList>
    </citation>
    <scope>NUCLEOTIDE SEQUENCE [LARGE SCALE GENOMIC DNA]</scope>
    <source>
        <strain evidence="7">Wonlab-2016</strain>
    </source>
</reference>
<keyword evidence="4 5" id="KW-0472">Membrane</keyword>
<evidence type="ECO:0000256" key="2">
    <source>
        <dbReference type="ARBA" id="ARBA00022692"/>
    </source>
</evidence>
<dbReference type="Gene3D" id="1.20.1070.10">
    <property type="entry name" value="Rhodopsin 7-helix transmembrane proteins"/>
    <property type="match status" value="1"/>
</dbReference>
<feature type="domain" description="G-protein coupled receptors family 1 profile" evidence="6">
    <location>
        <begin position="50"/>
        <end position="165"/>
    </location>
</feature>
<keyword evidence="3 5" id="KW-1133">Transmembrane helix</keyword>
<evidence type="ECO:0000256" key="5">
    <source>
        <dbReference type="SAM" id="Phobius"/>
    </source>
</evidence>
<keyword evidence="2 5" id="KW-0812">Transmembrane</keyword>
<dbReference type="AlphaFoldDB" id="A0ABD0K2Y4"/>
<dbReference type="SUPFAM" id="SSF81321">
    <property type="entry name" value="Family A G protein-coupled receptor-like"/>
    <property type="match status" value="1"/>
</dbReference>
<evidence type="ECO:0000313" key="8">
    <source>
        <dbReference type="Proteomes" id="UP001519460"/>
    </source>
</evidence>
<organism evidence="7 8">
    <name type="scientific">Batillaria attramentaria</name>
    <dbReference type="NCBI Taxonomy" id="370345"/>
    <lineage>
        <taxon>Eukaryota</taxon>
        <taxon>Metazoa</taxon>
        <taxon>Spiralia</taxon>
        <taxon>Lophotrochozoa</taxon>
        <taxon>Mollusca</taxon>
        <taxon>Gastropoda</taxon>
        <taxon>Caenogastropoda</taxon>
        <taxon>Sorbeoconcha</taxon>
        <taxon>Cerithioidea</taxon>
        <taxon>Batillariidae</taxon>
        <taxon>Batillaria</taxon>
    </lineage>
</organism>